<dbReference type="Pfam" id="PF00589">
    <property type="entry name" value="Phage_integrase"/>
    <property type="match status" value="1"/>
</dbReference>
<dbReference type="InterPro" id="IPR044068">
    <property type="entry name" value="CB"/>
</dbReference>
<evidence type="ECO:0000256" key="3">
    <source>
        <dbReference type="ARBA" id="ARBA00023125"/>
    </source>
</evidence>
<proteinExistence type="predicted"/>
<gene>
    <name evidence="8" type="ORF">G2720_25650</name>
</gene>
<dbReference type="InterPro" id="IPR011010">
    <property type="entry name" value="DNA_brk_join_enz"/>
</dbReference>
<evidence type="ECO:0000256" key="4">
    <source>
        <dbReference type="ARBA" id="ARBA00023172"/>
    </source>
</evidence>
<dbReference type="GO" id="GO:0015074">
    <property type="term" value="P:DNA integration"/>
    <property type="evidence" value="ECO:0007669"/>
    <property type="project" value="UniProtKB-KW"/>
</dbReference>
<dbReference type="CDD" id="cd00397">
    <property type="entry name" value="DNA_BRE_C"/>
    <property type="match status" value="1"/>
</dbReference>
<evidence type="ECO:0000256" key="2">
    <source>
        <dbReference type="ARBA" id="ARBA00022908"/>
    </source>
</evidence>
<keyword evidence="4" id="KW-0233">DNA recombination</keyword>
<dbReference type="Pfam" id="PF02899">
    <property type="entry name" value="Phage_int_SAM_1"/>
    <property type="match status" value="1"/>
</dbReference>
<evidence type="ECO:0000313" key="8">
    <source>
        <dbReference type="EMBL" id="HAE0521182.1"/>
    </source>
</evidence>
<feature type="domain" description="Core-binding (CB)" evidence="7">
    <location>
        <begin position="1"/>
        <end position="75"/>
    </location>
</feature>
<dbReference type="EMBL" id="DAAQRD010000104">
    <property type="protein sequence ID" value="HAE0521182.1"/>
    <property type="molecule type" value="Genomic_DNA"/>
</dbReference>
<dbReference type="PROSITE" id="PS51900">
    <property type="entry name" value="CB"/>
    <property type="match status" value="1"/>
</dbReference>
<dbReference type="PANTHER" id="PTHR30349">
    <property type="entry name" value="PHAGE INTEGRASE-RELATED"/>
    <property type="match status" value="1"/>
</dbReference>
<comment type="caution">
    <text evidence="8">The sequence shown here is derived from an EMBL/GenBank/DDBJ whole genome shotgun (WGS) entry which is preliminary data.</text>
</comment>
<dbReference type="Gene3D" id="1.10.443.10">
    <property type="entry name" value="Intergrase catalytic core"/>
    <property type="match status" value="1"/>
</dbReference>
<dbReference type="GO" id="GO:0003677">
    <property type="term" value="F:DNA binding"/>
    <property type="evidence" value="ECO:0007669"/>
    <property type="project" value="UniProtKB-UniRule"/>
</dbReference>
<dbReference type="InterPro" id="IPR004107">
    <property type="entry name" value="Integrase_SAM-like_N"/>
</dbReference>
<reference evidence="8" key="2">
    <citation type="submission" date="2019-01" db="EMBL/GenBank/DDBJ databases">
        <authorList>
            <consortium name="NCBI Pathogen Detection Project"/>
        </authorList>
    </citation>
    <scope>NUCLEOTIDE SEQUENCE</scope>
    <source>
        <strain evidence="8">P125109</strain>
    </source>
</reference>
<dbReference type="AlphaFoldDB" id="A0A724X0T5"/>
<reference evidence="8" key="1">
    <citation type="journal article" date="2018" name="Genome Biol.">
        <title>SKESA: strategic k-mer extension for scrupulous assemblies.</title>
        <authorList>
            <person name="Souvorov A."/>
            <person name="Agarwala R."/>
            <person name="Lipman D.J."/>
        </authorList>
    </citation>
    <scope>NUCLEOTIDE SEQUENCE</scope>
    <source>
        <strain evidence="8">P125109</strain>
    </source>
</reference>
<evidence type="ECO:0000259" key="6">
    <source>
        <dbReference type="PROSITE" id="PS51898"/>
    </source>
</evidence>
<accession>A0A724X0T5</accession>
<dbReference type="Gene3D" id="1.10.150.130">
    <property type="match status" value="1"/>
</dbReference>
<dbReference type="InterPro" id="IPR002104">
    <property type="entry name" value="Integrase_catalytic"/>
</dbReference>
<sequence length="272" mass="32171">MTHYDYLDQYLLTDCSRSAHTIKAYRSDLRQMRLHQIDWSVASLRRYFHWMKAHYKPSTILRRYHALHRLGNVLVERRRIKKNPMVEIRPIVHQRLQDETYYDSEQLIPVIRQIQDPTYRLFFEVLSQTGLRFMEARLLTVQDFDVAKNELYVRHGKGGRTRTVPIGETLCDKIVLFLADRTTGYLFQSVTGRMINEHAARKTLREVGFTSLKRHVRPHMLRIAYATYLYQQAGLKLLDIKRLLGHASISTTEGYIRSQTNHVRDVLNRLSA</sequence>
<dbReference type="InterPro" id="IPR013762">
    <property type="entry name" value="Integrase-like_cat_sf"/>
</dbReference>
<organism evidence="8">
    <name type="scientific">Salmonella enteritidis PT4 (strain P125109)</name>
    <dbReference type="NCBI Taxonomy" id="550537"/>
    <lineage>
        <taxon>Bacteria</taxon>
        <taxon>Pseudomonadati</taxon>
        <taxon>Pseudomonadota</taxon>
        <taxon>Gammaproteobacteria</taxon>
        <taxon>Enterobacterales</taxon>
        <taxon>Enterobacteriaceae</taxon>
        <taxon>Salmonella</taxon>
    </lineage>
</organism>
<evidence type="ECO:0000259" key="7">
    <source>
        <dbReference type="PROSITE" id="PS51900"/>
    </source>
</evidence>
<dbReference type="GO" id="GO:0006310">
    <property type="term" value="P:DNA recombination"/>
    <property type="evidence" value="ECO:0007669"/>
    <property type="project" value="UniProtKB-KW"/>
</dbReference>
<protein>
    <submittedName>
        <fullName evidence="8">Integrase</fullName>
    </submittedName>
</protein>
<dbReference type="GO" id="GO:0007059">
    <property type="term" value="P:chromosome segregation"/>
    <property type="evidence" value="ECO:0007669"/>
    <property type="project" value="UniProtKB-KW"/>
</dbReference>
<feature type="domain" description="Tyr recombinase" evidence="6">
    <location>
        <begin position="97"/>
        <end position="268"/>
    </location>
</feature>
<keyword evidence="3 5" id="KW-0238">DNA-binding</keyword>
<dbReference type="PROSITE" id="PS51898">
    <property type="entry name" value="TYR_RECOMBINASE"/>
    <property type="match status" value="1"/>
</dbReference>
<dbReference type="InterPro" id="IPR050090">
    <property type="entry name" value="Tyrosine_recombinase_XerCD"/>
</dbReference>
<dbReference type="PANTHER" id="PTHR30349:SF81">
    <property type="entry name" value="TYROSINE RECOMBINASE XERC"/>
    <property type="match status" value="1"/>
</dbReference>
<dbReference type="InterPro" id="IPR010998">
    <property type="entry name" value="Integrase_recombinase_N"/>
</dbReference>
<evidence type="ECO:0000256" key="1">
    <source>
        <dbReference type="ARBA" id="ARBA00022829"/>
    </source>
</evidence>
<dbReference type="SUPFAM" id="SSF56349">
    <property type="entry name" value="DNA breaking-rejoining enzymes"/>
    <property type="match status" value="1"/>
</dbReference>
<evidence type="ECO:0000256" key="5">
    <source>
        <dbReference type="PROSITE-ProRule" id="PRU01248"/>
    </source>
</evidence>
<keyword evidence="2" id="KW-0229">DNA integration</keyword>
<name>A0A724X0T5_SALEP</name>
<keyword evidence="1" id="KW-0159">Chromosome partition</keyword>